<dbReference type="EMBL" id="GGFL01015459">
    <property type="protein sequence ID" value="MBW79637.1"/>
    <property type="molecule type" value="Transcribed_RNA"/>
</dbReference>
<accession>A0A2M4DQ06</accession>
<keyword evidence="1" id="KW-0732">Signal</keyword>
<organism evidence="2">
    <name type="scientific">Anopheles darlingi</name>
    <name type="common">Mosquito</name>
    <dbReference type="NCBI Taxonomy" id="43151"/>
    <lineage>
        <taxon>Eukaryota</taxon>
        <taxon>Metazoa</taxon>
        <taxon>Ecdysozoa</taxon>
        <taxon>Arthropoda</taxon>
        <taxon>Hexapoda</taxon>
        <taxon>Insecta</taxon>
        <taxon>Pterygota</taxon>
        <taxon>Neoptera</taxon>
        <taxon>Endopterygota</taxon>
        <taxon>Diptera</taxon>
        <taxon>Nematocera</taxon>
        <taxon>Culicoidea</taxon>
        <taxon>Culicidae</taxon>
        <taxon>Anophelinae</taxon>
        <taxon>Anopheles</taxon>
    </lineage>
</organism>
<feature type="chain" id="PRO_5014818181" evidence="1">
    <location>
        <begin position="28"/>
        <end position="112"/>
    </location>
</feature>
<sequence>MTTTTTMTMTTVLVLVVLVDDDTGIWANSRTRGFTKIDTSRHTSSSFLPAFLGSVFPPQIPLSPKGPTVSFARARFQRLRGWFGGSVHFERKRERESVCVSSLFRGTSSLGV</sequence>
<name>A0A2M4DQ06_ANODA</name>
<evidence type="ECO:0000256" key="1">
    <source>
        <dbReference type="SAM" id="SignalP"/>
    </source>
</evidence>
<reference evidence="2" key="1">
    <citation type="submission" date="2018-01" db="EMBL/GenBank/DDBJ databases">
        <title>An insight into the sialome of Amazonian anophelines.</title>
        <authorList>
            <person name="Ribeiro J.M."/>
            <person name="Scarpassa V."/>
            <person name="Calvo E."/>
        </authorList>
    </citation>
    <scope>NUCLEOTIDE SEQUENCE</scope>
</reference>
<evidence type="ECO:0000313" key="2">
    <source>
        <dbReference type="EMBL" id="MBW79637.1"/>
    </source>
</evidence>
<proteinExistence type="predicted"/>
<feature type="signal peptide" evidence="1">
    <location>
        <begin position="1"/>
        <end position="27"/>
    </location>
</feature>
<dbReference type="AlphaFoldDB" id="A0A2M4DQ06"/>
<protein>
    <submittedName>
        <fullName evidence="2">Putative secreted protein</fullName>
    </submittedName>
</protein>